<evidence type="ECO:0000313" key="1">
    <source>
        <dbReference type="EMBL" id="QEF98270.1"/>
    </source>
</evidence>
<dbReference type="AlphaFoldDB" id="A0A5B9ME68"/>
<evidence type="ECO:0008006" key="3">
    <source>
        <dbReference type="Google" id="ProtNLM"/>
    </source>
</evidence>
<reference evidence="1 2" key="1">
    <citation type="submission" date="2019-02" db="EMBL/GenBank/DDBJ databases">
        <title>Planctomycetal bacteria perform biofilm scaping via a novel small molecule.</title>
        <authorList>
            <person name="Jeske O."/>
            <person name="Boedeker C."/>
            <person name="Wiegand S."/>
            <person name="Breitling P."/>
            <person name="Kallscheuer N."/>
            <person name="Jogler M."/>
            <person name="Rohde M."/>
            <person name="Petersen J."/>
            <person name="Medema M.H."/>
            <person name="Surup F."/>
            <person name="Jogler C."/>
        </authorList>
    </citation>
    <scope>NUCLEOTIDE SEQUENCE [LARGE SCALE GENOMIC DNA]</scope>
    <source>
        <strain evidence="1 2">Mal15</strain>
    </source>
</reference>
<dbReference type="Gene3D" id="3.60.10.10">
    <property type="entry name" value="Endonuclease/exonuclease/phosphatase"/>
    <property type="match status" value="1"/>
</dbReference>
<dbReference type="InterPro" id="IPR036691">
    <property type="entry name" value="Endo/exonu/phosph_ase_sf"/>
</dbReference>
<keyword evidence="2" id="KW-1185">Reference proteome</keyword>
<name>A0A5B9ME68_9BACT</name>
<dbReference type="EMBL" id="CP036264">
    <property type="protein sequence ID" value="QEF98270.1"/>
    <property type="molecule type" value="Genomic_DNA"/>
</dbReference>
<protein>
    <recommendedName>
        <fullName evidence="3">Endonuclease/Exonuclease/phosphatase family protein</fullName>
    </recommendedName>
</protein>
<sequence length="207" mass="22857">MPISRRQFGATVAAGITTAGTIFADDSRPQTLRVIAYNIFNLTGWPHQRRLAQQAVAKGQMAKRLAMELSLHEPDIISFSESPGEELTKEVAALLGMNHVRFPSGGSWPGTLLSKFEIIESQNAPVQSERPKELFTRHWGSATVKLPSGDPLVVHSAHLYVMAAGPIAERVTESRPLFEGAFRLNINDKESFALSDHLPQLAVFEWK</sequence>
<dbReference type="SUPFAM" id="SSF56219">
    <property type="entry name" value="DNase I-like"/>
    <property type="match status" value="1"/>
</dbReference>
<evidence type="ECO:0000313" key="2">
    <source>
        <dbReference type="Proteomes" id="UP000321353"/>
    </source>
</evidence>
<proteinExistence type="predicted"/>
<accession>A0A5B9ME68</accession>
<gene>
    <name evidence="1" type="ORF">Mal15_23200</name>
</gene>
<dbReference type="KEGG" id="smam:Mal15_23200"/>
<organism evidence="1 2">
    <name type="scientific">Stieleria maiorica</name>
    <dbReference type="NCBI Taxonomy" id="2795974"/>
    <lineage>
        <taxon>Bacteria</taxon>
        <taxon>Pseudomonadati</taxon>
        <taxon>Planctomycetota</taxon>
        <taxon>Planctomycetia</taxon>
        <taxon>Pirellulales</taxon>
        <taxon>Pirellulaceae</taxon>
        <taxon>Stieleria</taxon>
    </lineage>
</organism>
<dbReference type="Proteomes" id="UP000321353">
    <property type="component" value="Chromosome"/>
</dbReference>